<dbReference type="EMBL" id="HBHT01030868">
    <property type="protein sequence ID" value="CAD9982721.1"/>
    <property type="molecule type" value="Transcribed_RNA"/>
</dbReference>
<sequence>MLGRVLSIEYCLFVIAEACSSSLTGPLFDIGYSASQLCLFAASLASFCMIFWTLYTLCGGGAAHPRFQKQENSKRQLDERFQPLNNVRLGPRDMQRSKSVRMGDDRSVTRRKSLSPPREMETKEESKTHEPDVDKKTRPEDV</sequence>
<feature type="region of interest" description="Disordered" evidence="1">
    <location>
        <begin position="68"/>
        <end position="142"/>
    </location>
</feature>
<accession>A0A7S2YLK7</accession>
<name>A0A7S2YLK7_9STRA</name>
<keyword evidence="2" id="KW-1133">Transmembrane helix</keyword>
<feature type="compositionally biased region" description="Basic and acidic residues" evidence="1">
    <location>
        <begin position="90"/>
        <end position="108"/>
    </location>
</feature>
<evidence type="ECO:0000256" key="2">
    <source>
        <dbReference type="SAM" id="Phobius"/>
    </source>
</evidence>
<organism evidence="3">
    <name type="scientific">Entomoneis paludosa</name>
    <dbReference type="NCBI Taxonomy" id="265537"/>
    <lineage>
        <taxon>Eukaryota</taxon>
        <taxon>Sar</taxon>
        <taxon>Stramenopiles</taxon>
        <taxon>Ochrophyta</taxon>
        <taxon>Bacillariophyta</taxon>
        <taxon>Bacillariophyceae</taxon>
        <taxon>Bacillariophycidae</taxon>
        <taxon>Entomoneidaceae</taxon>
        <taxon>Entomoneis</taxon>
    </lineage>
</organism>
<evidence type="ECO:0000256" key="1">
    <source>
        <dbReference type="SAM" id="MobiDB-lite"/>
    </source>
</evidence>
<protein>
    <submittedName>
        <fullName evidence="3">Uncharacterized protein</fullName>
    </submittedName>
</protein>
<evidence type="ECO:0000313" key="3">
    <source>
        <dbReference type="EMBL" id="CAD9982721.1"/>
    </source>
</evidence>
<feature type="compositionally biased region" description="Basic and acidic residues" evidence="1">
    <location>
        <begin position="68"/>
        <end position="81"/>
    </location>
</feature>
<feature type="transmembrane region" description="Helical" evidence="2">
    <location>
        <begin position="34"/>
        <end position="58"/>
    </location>
</feature>
<keyword evidence="2" id="KW-0812">Transmembrane</keyword>
<feature type="transmembrane region" description="Helical" evidence="2">
    <location>
        <begin position="7"/>
        <end position="28"/>
    </location>
</feature>
<dbReference type="AlphaFoldDB" id="A0A7S2YLK7"/>
<keyword evidence="2" id="KW-0472">Membrane</keyword>
<feature type="compositionally biased region" description="Basic and acidic residues" evidence="1">
    <location>
        <begin position="118"/>
        <end position="142"/>
    </location>
</feature>
<proteinExistence type="predicted"/>
<reference evidence="3" key="1">
    <citation type="submission" date="2021-01" db="EMBL/GenBank/DDBJ databases">
        <authorList>
            <person name="Corre E."/>
            <person name="Pelletier E."/>
            <person name="Niang G."/>
            <person name="Scheremetjew M."/>
            <person name="Finn R."/>
            <person name="Kale V."/>
            <person name="Holt S."/>
            <person name="Cochrane G."/>
            <person name="Meng A."/>
            <person name="Brown T."/>
            <person name="Cohen L."/>
        </authorList>
    </citation>
    <scope>NUCLEOTIDE SEQUENCE</scope>
    <source>
        <strain evidence="3">CCMP125</strain>
    </source>
</reference>
<gene>
    <name evidence="3" type="ORF">APAL1065_LOCUS20717</name>
</gene>